<dbReference type="AlphaFoldDB" id="A0A1I7Z2Y5"/>
<reference evidence="2" key="1">
    <citation type="submission" date="2016-11" db="UniProtKB">
        <authorList>
            <consortium name="WormBaseParasite"/>
        </authorList>
    </citation>
    <scope>IDENTIFICATION</scope>
</reference>
<protein>
    <submittedName>
        <fullName evidence="2">Uncharacterized protein</fullName>
    </submittedName>
</protein>
<evidence type="ECO:0000313" key="2">
    <source>
        <dbReference type="WBParaSite" id="L893_g22072.t1"/>
    </source>
</evidence>
<accession>A0A1I7Z2Y5</accession>
<organism evidence="1 2">
    <name type="scientific">Steinernema glaseri</name>
    <dbReference type="NCBI Taxonomy" id="37863"/>
    <lineage>
        <taxon>Eukaryota</taxon>
        <taxon>Metazoa</taxon>
        <taxon>Ecdysozoa</taxon>
        <taxon>Nematoda</taxon>
        <taxon>Chromadorea</taxon>
        <taxon>Rhabditida</taxon>
        <taxon>Tylenchina</taxon>
        <taxon>Panagrolaimomorpha</taxon>
        <taxon>Strongyloidoidea</taxon>
        <taxon>Steinernematidae</taxon>
        <taxon>Steinernema</taxon>
    </lineage>
</organism>
<dbReference type="WBParaSite" id="L893_g22072.t1">
    <property type="protein sequence ID" value="L893_g22072.t1"/>
    <property type="gene ID" value="L893_g22072"/>
</dbReference>
<dbReference type="Proteomes" id="UP000095287">
    <property type="component" value="Unplaced"/>
</dbReference>
<proteinExistence type="predicted"/>
<sequence>MRHRQNETSPKQSAKPDHTDGTWTVCVIAKQTKSSHIEDDVSFVLDCLLYCLLYLYIDRLDPGTAKK</sequence>
<keyword evidence="1" id="KW-1185">Reference proteome</keyword>
<evidence type="ECO:0000313" key="1">
    <source>
        <dbReference type="Proteomes" id="UP000095287"/>
    </source>
</evidence>
<name>A0A1I7Z2Y5_9BILA</name>